<dbReference type="KEGG" id="acib:ACBT_2223"/>
<dbReference type="EMBL" id="CP054051">
    <property type="protein sequence ID" value="QKJ28103.1"/>
    <property type="molecule type" value="Genomic_DNA"/>
</dbReference>
<dbReference type="Proteomes" id="UP000509513">
    <property type="component" value="Chromosome"/>
</dbReference>
<protein>
    <submittedName>
        <fullName evidence="1">Uncharacterized protein</fullName>
    </submittedName>
</protein>
<dbReference type="OrthoDB" id="5344137at2"/>
<reference evidence="1 2" key="1">
    <citation type="submission" date="2020-05" db="EMBL/GenBank/DDBJ databases">
        <title>Complete genome sequencing of Campylobacter and Arcobacter type strains.</title>
        <authorList>
            <person name="Miller W.G."/>
            <person name="Yee E."/>
        </authorList>
    </citation>
    <scope>NUCLEOTIDE SEQUENCE [LARGE SCALE GENOMIC DNA]</scope>
    <source>
        <strain evidence="1 2">LMG 21996</strain>
    </source>
</reference>
<evidence type="ECO:0000313" key="1">
    <source>
        <dbReference type="EMBL" id="QKJ28103.1"/>
    </source>
</evidence>
<sequence>MPYLVSSIIAIVAALIILMTRYEADDSAITVEVERAKSMFITIDGFVNTYIQSGGDMTMGDTINTETYKKINFASLYKDGILFGNISKENILKVNLNDSKQSSEETDKNKFFESQLQFPNSNIIWQIVPIVIGDKYKDPSGIEKDISTSAGAGYKIFVNFTNNSTLKNKDSFSENFFGKEVCEKTLFGTFLSDGIDFDTNFKIVQTGNLKDSKFVCIVFK</sequence>
<dbReference type="RefSeq" id="WP_024774365.1">
    <property type="nucleotide sequence ID" value="NZ_CP054051.1"/>
</dbReference>
<gene>
    <name evidence="1" type="ORF">ACBT_2223</name>
</gene>
<accession>A0A7L5JS96</accession>
<name>A0A7L5JS96_9BACT</name>
<evidence type="ECO:0000313" key="2">
    <source>
        <dbReference type="Proteomes" id="UP000509513"/>
    </source>
</evidence>
<proteinExistence type="predicted"/>
<organism evidence="1 2">
    <name type="scientific">Aliarcobacter cibarius</name>
    <dbReference type="NCBI Taxonomy" id="255507"/>
    <lineage>
        <taxon>Bacteria</taxon>
        <taxon>Pseudomonadati</taxon>
        <taxon>Campylobacterota</taxon>
        <taxon>Epsilonproteobacteria</taxon>
        <taxon>Campylobacterales</taxon>
        <taxon>Arcobacteraceae</taxon>
        <taxon>Aliarcobacter</taxon>
    </lineage>
</organism>
<dbReference type="AlphaFoldDB" id="A0A7L5JS96"/>